<dbReference type="Proteomes" id="UP001055219">
    <property type="component" value="Unassembled WGS sequence"/>
</dbReference>
<keyword evidence="1" id="KW-0482">Metalloprotease</keyword>
<dbReference type="EMBL" id="JAGIXG020000029">
    <property type="protein sequence ID" value="KAI6780649.1"/>
    <property type="molecule type" value="Genomic_DNA"/>
</dbReference>
<dbReference type="GeneID" id="75827672"/>
<keyword evidence="2" id="KW-1185">Reference proteome</keyword>
<dbReference type="AlphaFoldDB" id="A0A9Q0BDX4"/>
<dbReference type="OrthoDB" id="536211at2759"/>
<keyword evidence="1" id="KW-0645">Protease</keyword>
<reference evidence="1" key="2">
    <citation type="submission" date="2022-07" db="EMBL/GenBank/DDBJ databases">
        <authorList>
            <person name="Goncalves M.F.M."/>
            <person name="Hilario S."/>
            <person name="Van De Peer Y."/>
            <person name="Esteves A.C."/>
            <person name="Alves A."/>
        </authorList>
    </citation>
    <scope>NUCLEOTIDE SEQUENCE</scope>
    <source>
        <strain evidence="1">MUM 19.33</strain>
    </source>
</reference>
<comment type="caution">
    <text evidence="1">The sequence shown here is derived from an EMBL/GenBank/DDBJ whole genome shotgun (WGS) entry which is preliminary data.</text>
</comment>
<keyword evidence="1" id="KW-0378">Hydrolase</keyword>
<organism evidence="1 2">
    <name type="scientific">Emericellopsis cladophorae</name>
    <dbReference type="NCBI Taxonomy" id="2686198"/>
    <lineage>
        <taxon>Eukaryota</taxon>
        <taxon>Fungi</taxon>
        <taxon>Dikarya</taxon>
        <taxon>Ascomycota</taxon>
        <taxon>Pezizomycotina</taxon>
        <taxon>Sordariomycetes</taxon>
        <taxon>Hypocreomycetidae</taxon>
        <taxon>Hypocreales</taxon>
        <taxon>Bionectriaceae</taxon>
        <taxon>Emericellopsis</taxon>
    </lineage>
</organism>
<protein>
    <submittedName>
        <fullName evidence="1">Metalloprotease</fullName>
    </submittedName>
</protein>
<reference evidence="1" key="1">
    <citation type="journal article" date="2021" name="J Fungi (Basel)">
        <title>Genomic and Metabolomic Analyses of the Marine Fungus Emericellopsis cladophorae: Insights into Saltwater Adaptability Mechanisms and Its Biosynthetic Potential.</title>
        <authorList>
            <person name="Goncalves M.F.M."/>
            <person name="Hilario S."/>
            <person name="Van de Peer Y."/>
            <person name="Esteves A.C."/>
            <person name="Alves A."/>
        </authorList>
    </citation>
    <scope>NUCLEOTIDE SEQUENCE</scope>
    <source>
        <strain evidence="1">MUM 19.33</strain>
    </source>
</reference>
<evidence type="ECO:0000313" key="2">
    <source>
        <dbReference type="Proteomes" id="UP001055219"/>
    </source>
</evidence>
<dbReference type="GO" id="GO:0008237">
    <property type="term" value="F:metallopeptidase activity"/>
    <property type="evidence" value="ECO:0007669"/>
    <property type="project" value="UniProtKB-KW"/>
</dbReference>
<dbReference type="RefSeq" id="XP_051361505.1">
    <property type="nucleotide sequence ID" value="XM_051507204.1"/>
</dbReference>
<evidence type="ECO:0000313" key="1">
    <source>
        <dbReference type="EMBL" id="KAI6780649.1"/>
    </source>
</evidence>
<gene>
    <name evidence="1" type="ORF">J7T54_001153</name>
</gene>
<proteinExistence type="predicted"/>
<accession>A0A9Q0BDX4</accession>
<name>A0A9Q0BDX4_9HYPO</name>
<sequence>MGQAFLRYEGPELGWVYDEEEQAFYKSLRLGGYGALNIHFFSDCPPGANGYCTFPTVIDGSDDFAFRQDACQLSAMTMPGFTAEQGAFEEWNLGHLAVHEARH</sequence>